<dbReference type="GO" id="GO:0030313">
    <property type="term" value="C:cell envelope"/>
    <property type="evidence" value="ECO:0007669"/>
    <property type="project" value="UniProtKB-SubCell"/>
</dbReference>
<organism evidence="12 13">
    <name type="scientific">Pseudoxanthomonas mexicana</name>
    <dbReference type="NCBI Taxonomy" id="128785"/>
    <lineage>
        <taxon>Bacteria</taxon>
        <taxon>Pseudomonadati</taxon>
        <taxon>Pseudomonadota</taxon>
        <taxon>Gammaproteobacteria</taxon>
        <taxon>Lysobacterales</taxon>
        <taxon>Lysobacteraceae</taxon>
        <taxon>Pseudoxanthomonas</taxon>
    </lineage>
</organism>
<keyword evidence="5" id="KW-0378">Hydrolase</keyword>
<evidence type="ECO:0000256" key="4">
    <source>
        <dbReference type="ARBA" id="ARBA00022723"/>
    </source>
</evidence>
<keyword evidence="3" id="KW-0645">Protease</keyword>
<keyword evidence="9" id="KW-0812">Transmembrane</keyword>
<feature type="region of interest" description="Disordered" evidence="8">
    <location>
        <begin position="462"/>
        <end position="483"/>
    </location>
</feature>
<dbReference type="GO" id="GO:0004222">
    <property type="term" value="F:metalloendopeptidase activity"/>
    <property type="evidence" value="ECO:0007669"/>
    <property type="project" value="TreeGrafter"/>
</dbReference>
<dbReference type="Gene3D" id="3.10.450.350">
    <property type="match status" value="2"/>
</dbReference>
<dbReference type="PANTHER" id="PTHR21666:SF288">
    <property type="entry name" value="CELL DIVISION PROTEIN YTFB"/>
    <property type="match status" value="1"/>
</dbReference>
<sequence length="483" mass="52586">MQSHGGGNSRKQQFRERLGVLRETAVKRHLPEGRWTRRHWIHASLFTTIGVLMATIVPGFSSAIQAPVSQPRNTLLLELPELSAARQAGTAGDSWQVVRVKPGQTMGAIFEELGIPAATLHRILENSDAKKALTRLKPGTEIAFDLPVTGSLRTLRYDRDPSHRVELVVGTDKITERVIARETTTRTVVLSGKVGRSLNRSARKAGLTSANINSMTDEIFKYDIDFNSDLGPDDRFSVVVEQTWREGELISTGPVQAATFTVDGKLYSGFRFTRPGGKPEYFTAAGRPLKKNFIRMPIAYARMSSKFGARRHPVLGTMRMHKGVDYAASTGTPIMAAGDGRVQFAGWQGGYGRTVILDHGRGHTTLYAHMSRLGKIKQGQRVAQGTVIGYVGTTGLSTGPHLHYEFRINGVHRNPLSVTMPPPEPLSGAQLASFRTYTSNALARIRTVEDIIYADVGPAEDAAKPATAVASAKPAPAKKNGKG</sequence>
<protein>
    <submittedName>
        <fullName evidence="12">Peptidoglycan DD-metalloendopeptidase family protein</fullName>
    </submittedName>
</protein>
<dbReference type="RefSeq" id="WP_187574104.1">
    <property type="nucleotide sequence ID" value="NZ_CP060731.1"/>
</dbReference>
<feature type="domain" description="M23ase beta-sheet core" evidence="10">
    <location>
        <begin position="319"/>
        <end position="415"/>
    </location>
</feature>
<dbReference type="InterPro" id="IPR050570">
    <property type="entry name" value="Cell_wall_metabolism_enzyme"/>
</dbReference>
<dbReference type="AlphaFoldDB" id="A0A7G9TFC0"/>
<keyword evidence="9" id="KW-1133">Transmembrane helix</keyword>
<gene>
    <name evidence="12" type="ORF">IAE60_05040</name>
</gene>
<dbReference type="Proteomes" id="UP000515838">
    <property type="component" value="Chromosome"/>
</dbReference>
<dbReference type="PANTHER" id="PTHR21666">
    <property type="entry name" value="PEPTIDASE-RELATED"/>
    <property type="match status" value="1"/>
</dbReference>
<proteinExistence type="predicted"/>
<feature type="domain" description="Csd3-like second N-terminal" evidence="11">
    <location>
        <begin position="187"/>
        <end position="307"/>
    </location>
</feature>
<dbReference type="CDD" id="cd12797">
    <property type="entry name" value="M23_peptidase"/>
    <property type="match status" value="1"/>
</dbReference>
<comment type="subcellular location">
    <subcellularLocation>
        <location evidence="2">Cell envelope</location>
    </subcellularLocation>
</comment>
<evidence type="ECO:0000256" key="7">
    <source>
        <dbReference type="ARBA" id="ARBA00023049"/>
    </source>
</evidence>
<keyword evidence="9" id="KW-0472">Membrane</keyword>
<keyword evidence="7" id="KW-0482">Metalloprotease</keyword>
<keyword evidence="4" id="KW-0479">Metal-binding</keyword>
<evidence type="ECO:0000256" key="6">
    <source>
        <dbReference type="ARBA" id="ARBA00022833"/>
    </source>
</evidence>
<evidence type="ECO:0000256" key="2">
    <source>
        <dbReference type="ARBA" id="ARBA00004196"/>
    </source>
</evidence>
<evidence type="ECO:0000256" key="1">
    <source>
        <dbReference type="ARBA" id="ARBA00001947"/>
    </source>
</evidence>
<dbReference type="InterPro" id="IPR045834">
    <property type="entry name" value="Csd3_N2"/>
</dbReference>
<evidence type="ECO:0000313" key="13">
    <source>
        <dbReference type="Proteomes" id="UP000515838"/>
    </source>
</evidence>
<keyword evidence="6" id="KW-0862">Zinc</keyword>
<comment type="cofactor">
    <cofactor evidence="1">
        <name>Zn(2+)</name>
        <dbReference type="ChEBI" id="CHEBI:29105"/>
    </cofactor>
</comment>
<feature type="transmembrane region" description="Helical" evidence="9">
    <location>
        <begin position="40"/>
        <end position="60"/>
    </location>
</feature>
<dbReference type="Gene3D" id="2.70.70.10">
    <property type="entry name" value="Glucose Permease (Domain IIA)"/>
    <property type="match status" value="1"/>
</dbReference>
<dbReference type="InterPro" id="IPR016047">
    <property type="entry name" value="M23ase_b-sheet_dom"/>
</dbReference>
<dbReference type="EMBL" id="CP060731">
    <property type="protein sequence ID" value="QNN78795.1"/>
    <property type="molecule type" value="Genomic_DNA"/>
</dbReference>
<evidence type="ECO:0000256" key="5">
    <source>
        <dbReference type="ARBA" id="ARBA00022801"/>
    </source>
</evidence>
<evidence type="ECO:0000256" key="9">
    <source>
        <dbReference type="SAM" id="Phobius"/>
    </source>
</evidence>
<dbReference type="GO" id="GO:0006508">
    <property type="term" value="P:proteolysis"/>
    <property type="evidence" value="ECO:0007669"/>
    <property type="project" value="UniProtKB-KW"/>
</dbReference>
<dbReference type="SUPFAM" id="SSF51261">
    <property type="entry name" value="Duplicated hybrid motif"/>
    <property type="match status" value="1"/>
</dbReference>
<evidence type="ECO:0000259" key="10">
    <source>
        <dbReference type="Pfam" id="PF01551"/>
    </source>
</evidence>
<name>A0A7G9TFC0_PSEMX</name>
<dbReference type="Pfam" id="PF19425">
    <property type="entry name" value="Csd3_N2"/>
    <property type="match status" value="1"/>
</dbReference>
<feature type="compositionally biased region" description="Low complexity" evidence="8">
    <location>
        <begin position="464"/>
        <end position="483"/>
    </location>
</feature>
<dbReference type="GO" id="GO:0046872">
    <property type="term" value="F:metal ion binding"/>
    <property type="evidence" value="ECO:0007669"/>
    <property type="project" value="UniProtKB-KW"/>
</dbReference>
<evidence type="ECO:0000256" key="8">
    <source>
        <dbReference type="SAM" id="MobiDB-lite"/>
    </source>
</evidence>
<dbReference type="Pfam" id="PF01551">
    <property type="entry name" value="Peptidase_M23"/>
    <property type="match status" value="1"/>
</dbReference>
<reference evidence="12 13" key="1">
    <citation type="submission" date="2020-08" db="EMBL/GenBank/DDBJ databases">
        <title>Streptomycin Non-resistant strain, P. mexicana.</title>
        <authorList>
            <person name="Ganesh-Kumar S."/>
            <person name="Zhe T."/>
            <person name="Yu Z."/>
            <person name="Min Y."/>
        </authorList>
    </citation>
    <scope>NUCLEOTIDE SEQUENCE [LARGE SCALE GENOMIC DNA]</scope>
    <source>
        <strain evidence="12 13">GTZY2</strain>
    </source>
</reference>
<accession>A0A7G9TFC0</accession>
<dbReference type="GeneID" id="81470321"/>
<evidence type="ECO:0000256" key="3">
    <source>
        <dbReference type="ARBA" id="ARBA00022670"/>
    </source>
</evidence>
<evidence type="ECO:0000313" key="12">
    <source>
        <dbReference type="EMBL" id="QNN78795.1"/>
    </source>
</evidence>
<evidence type="ECO:0000259" key="11">
    <source>
        <dbReference type="Pfam" id="PF19425"/>
    </source>
</evidence>
<dbReference type="InterPro" id="IPR011055">
    <property type="entry name" value="Dup_hybrid_motif"/>
</dbReference>